<protein>
    <submittedName>
        <fullName evidence="2">Uncharacterized protein</fullName>
    </submittedName>
</protein>
<evidence type="ECO:0000256" key="1">
    <source>
        <dbReference type="SAM" id="Phobius"/>
    </source>
</evidence>
<organism evidence="2">
    <name type="scientific">bioreactor metagenome</name>
    <dbReference type="NCBI Taxonomy" id="1076179"/>
    <lineage>
        <taxon>unclassified sequences</taxon>
        <taxon>metagenomes</taxon>
        <taxon>ecological metagenomes</taxon>
    </lineage>
</organism>
<name>A0A645G299_9ZZZZ</name>
<accession>A0A645G299</accession>
<gene>
    <name evidence="2" type="ORF">SDC9_165624</name>
</gene>
<proteinExistence type="predicted"/>
<dbReference type="EMBL" id="VSSQ01065551">
    <property type="protein sequence ID" value="MPN18264.1"/>
    <property type="molecule type" value="Genomic_DNA"/>
</dbReference>
<evidence type="ECO:0000313" key="2">
    <source>
        <dbReference type="EMBL" id="MPN18264.1"/>
    </source>
</evidence>
<keyword evidence="1" id="KW-1133">Transmembrane helix</keyword>
<comment type="caution">
    <text evidence="2">The sequence shown here is derived from an EMBL/GenBank/DDBJ whole genome shotgun (WGS) entry which is preliminary data.</text>
</comment>
<reference evidence="2" key="1">
    <citation type="submission" date="2019-08" db="EMBL/GenBank/DDBJ databases">
        <authorList>
            <person name="Kucharzyk K."/>
            <person name="Murdoch R.W."/>
            <person name="Higgins S."/>
            <person name="Loffler F."/>
        </authorList>
    </citation>
    <scope>NUCLEOTIDE SEQUENCE</scope>
</reference>
<keyword evidence="1" id="KW-0812">Transmembrane</keyword>
<dbReference type="AlphaFoldDB" id="A0A645G299"/>
<feature type="transmembrane region" description="Helical" evidence="1">
    <location>
        <begin position="65"/>
        <end position="85"/>
    </location>
</feature>
<sequence>MLDLHAPVVTNFTPFLPVVSSAKTVCVCCSFSITIGSSGGGTGSSLSHPVKNTADSASRLTPNRLILFIVFKIYNYCLYSIYWLFCVIRRLFQIFEFNTVILVGKRFHFLQSNPVPSFRSGVQMNKMLSRIGSKS</sequence>
<keyword evidence="1" id="KW-0472">Membrane</keyword>